<dbReference type="Pfam" id="PF00675">
    <property type="entry name" value="Peptidase_M16"/>
    <property type="match status" value="1"/>
</dbReference>
<dbReference type="Gene3D" id="3.30.830.10">
    <property type="entry name" value="Metalloenzyme, LuxS/M16 peptidase-like"/>
    <property type="match status" value="2"/>
</dbReference>
<dbReference type="SUPFAM" id="SSF63411">
    <property type="entry name" value="LuxS/MPP-like metallohydrolase"/>
    <property type="match status" value="2"/>
</dbReference>
<dbReference type="Pfam" id="PF05193">
    <property type="entry name" value="Peptidase_M16_C"/>
    <property type="match status" value="1"/>
</dbReference>
<dbReference type="Proteomes" id="UP000739538">
    <property type="component" value="Unassembled WGS sequence"/>
</dbReference>
<feature type="domain" description="Peptidase M16 C-terminal" evidence="3">
    <location>
        <begin position="209"/>
        <end position="385"/>
    </location>
</feature>
<protein>
    <submittedName>
        <fullName evidence="4">Insulinase family protein</fullName>
    </submittedName>
</protein>
<reference evidence="4" key="1">
    <citation type="submission" date="2020-04" db="EMBL/GenBank/DDBJ databases">
        <authorList>
            <person name="Zhang T."/>
        </authorList>
    </citation>
    <scope>NUCLEOTIDE SEQUENCE</scope>
    <source>
        <strain evidence="4">HKST-UBA02</strain>
    </source>
</reference>
<feature type="signal peptide" evidence="1">
    <location>
        <begin position="1"/>
        <end position="24"/>
    </location>
</feature>
<dbReference type="InterPro" id="IPR007863">
    <property type="entry name" value="Peptidase_M16_C"/>
</dbReference>
<dbReference type="InterPro" id="IPR050361">
    <property type="entry name" value="MPP/UQCRC_Complex"/>
</dbReference>
<dbReference type="GO" id="GO:0046872">
    <property type="term" value="F:metal ion binding"/>
    <property type="evidence" value="ECO:0007669"/>
    <property type="project" value="InterPro"/>
</dbReference>
<dbReference type="AlphaFoldDB" id="A0A956SBN9"/>
<proteinExistence type="predicted"/>
<feature type="chain" id="PRO_5037603175" evidence="1">
    <location>
        <begin position="25"/>
        <end position="711"/>
    </location>
</feature>
<gene>
    <name evidence="4" type="ORF">KDA27_02025</name>
</gene>
<evidence type="ECO:0000256" key="1">
    <source>
        <dbReference type="SAM" id="SignalP"/>
    </source>
</evidence>
<name>A0A956SBN9_UNCEI</name>
<organism evidence="4 5">
    <name type="scientific">Eiseniibacteriota bacterium</name>
    <dbReference type="NCBI Taxonomy" id="2212470"/>
    <lineage>
        <taxon>Bacteria</taxon>
        <taxon>Candidatus Eiseniibacteriota</taxon>
    </lineage>
</organism>
<dbReference type="EMBL" id="JAGQHS010000005">
    <property type="protein sequence ID" value="MCA9754551.1"/>
    <property type="molecule type" value="Genomic_DNA"/>
</dbReference>
<reference evidence="4" key="2">
    <citation type="journal article" date="2021" name="Microbiome">
        <title>Successional dynamics and alternative stable states in a saline activated sludge microbial community over 9 years.</title>
        <authorList>
            <person name="Wang Y."/>
            <person name="Ye J."/>
            <person name="Ju F."/>
            <person name="Liu L."/>
            <person name="Boyd J.A."/>
            <person name="Deng Y."/>
            <person name="Parks D.H."/>
            <person name="Jiang X."/>
            <person name="Yin X."/>
            <person name="Woodcroft B.J."/>
            <person name="Tyson G.W."/>
            <person name="Hugenholtz P."/>
            <person name="Polz M.F."/>
            <person name="Zhang T."/>
        </authorList>
    </citation>
    <scope>NUCLEOTIDE SEQUENCE</scope>
    <source>
        <strain evidence="4">HKST-UBA02</strain>
    </source>
</reference>
<dbReference type="InterPro" id="IPR011765">
    <property type="entry name" value="Pept_M16_N"/>
</dbReference>
<sequence>MKYIHQVALIAGLGLLATVGTAAAQFGDPREIPIPSLGTVEIPDPIRYEMDNGMVVMMVVDHEFPIVDAQARIRAGSIYEPAEKVGLASICGEVMRTGGSTKVDGDALDEMLESLGASVETSIGQNSGTANISTLSEDFGTGIEILADLLRRPAFPEEKIDLAKKQERTAIGARNDDPFEVMQREFPKLIYGADSPYARQTEYATIDAITRADLVEFHHRFFHPDRIILTVYGDFDPNVVKAKLNQVFGDWPPATEPPPPIPPVEFANVHGNFLIQKGDMTNSFVLMGHPGIRMDDPDYPAMQLYHEIMGGGFSSHLFNEIRTKRGLAYAAGSSAGAGMAQPGGEIFFAATQSDSTVATLGYIRDEIDKSLANPFTADEVQHAKDGILNSMVFQNASKGAVLNRLALYEYHGYPKDFLETYQNAIQSLEPDAILDAAKRNVVPVEMATMLMGNPENFALDLASLGEVNEIDITIPEPAGEEIPIATDADMERGMGIIQAMADAAGAKNLGKIHDLEISESGSFSIQGMTLQIGLETEKLLPDCEKQVQKTPMGQFTTAICGDVAWIVQMQGPQEMPAEVRMEMEKSQVRDYLGLLTNYASIRFQALPEPADVDGRQCDVVYVHSESVAGWKIYVDSTTHELVQMEYRDRSMMTGAPVNAREVFSAYEPIEGVAWPRARSVFHDGEPLAEIEVTSITANTGLTKDAFAMPAQ</sequence>
<keyword evidence="1" id="KW-0732">Signal</keyword>
<dbReference type="InterPro" id="IPR011249">
    <property type="entry name" value="Metalloenz_LuxS/M16"/>
</dbReference>
<dbReference type="PANTHER" id="PTHR11851:SF225">
    <property type="entry name" value="NON-PEPTIDASE HOMOLOG YMXG"/>
    <property type="match status" value="1"/>
</dbReference>
<comment type="caution">
    <text evidence="4">The sequence shown here is derived from an EMBL/GenBank/DDBJ whole genome shotgun (WGS) entry which is preliminary data.</text>
</comment>
<evidence type="ECO:0000259" key="2">
    <source>
        <dbReference type="Pfam" id="PF00675"/>
    </source>
</evidence>
<evidence type="ECO:0000313" key="4">
    <source>
        <dbReference type="EMBL" id="MCA9754551.1"/>
    </source>
</evidence>
<feature type="domain" description="Peptidase M16 N-terminal" evidence="2">
    <location>
        <begin position="67"/>
        <end position="183"/>
    </location>
</feature>
<accession>A0A956SBN9</accession>
<dbReference type="PANTHER" id="PTHR11851">
    <property type="entry name" value="METALLOPROTEASE"/>
    <property type="match status" value="1"/>
</dbReference>
<evidence type="ECO:0000313" key="5">
    <source>
        <dbReference type="Proteomes" id="UP000739538"/>
    </source>
</evidence>
<evidence type="ECO:0000259" key="3">
    <source>
        <dbReference type="Pfam" id="PF05193"/>
    </source>
</evidence>